<name>A0A8T0VLC6_PANVG</name>
<reference evidence="1" key="1">
    <citation type="submission" date="2020-05" db="EMBL/GenBank/DDBJ databases">
        <title>WGS assembly of Panicum virgatum.</title>
        <authorList>
            <person name="Lovell J.T."/>
            <person name="Jenkins J."/>
            <person name="Shu S."/>
            <person name="Juenger T.E."/>
            <person name="Schmutz J."/>
        </authorList>
    </citation>
    <scope>NUCLEOTIDE SEQUENCE</scope>
    <source>
        <strain evidence="1">AP13</strain>
    </source>
</reference>
<dbReference type="Proteomes" id="UP000823388">
    <property type="component" value="Chromosome 2N"/>
</dbReference>
<protein>
    <submittedName>
        <fullName evidence="1">Uncharacterized protein</fullName>
    </submittedName>
</protein>
<evidence type="ECO:0000313" key="2">
    <source>
        <dbReference type="Proteomes" id="UP000823388"/>
    </source>
</evidence>
<dbReference type="AlphaFoldDB" id="A0A8T0VLC6"/>
<comment type="caution">
    <text evidence="1">The sequence shown here is derived from an EMBL/GenBank/DDBJ whole genome shotgun (WGS) entry which is preliminary data.</text>
</comment>
<gene>
    <name evidence="1" type="ORF">PVAP13_2NG116600</name>
</gene>
<proteinExistence type="predicted"/>
<organism evidence="1 2">
    <name type="scientific">Panicum virgatum</name>
    <name type="common">Blackwell switchgrass</name>
    <dbReference type="NCBI Taxonomy" id="38727"/>
    <lineage>
        <taxon>Eukaryota</taxon>
        <taxon>Viridiplantae</taxon>
        <taxon>Streptophyta</taxon>
        <taxon>Embryophyta</taxon>
        <taxon>Tracheophyta</taxon>
        <taxon>Spermatophyta</taxon>
        <taxon>Magnoliopsida</taxon>
        <taxon>Liliopsida</taxon>
        <taxon>Poales</taxon>
        <taxon>Poaceae</taxon>
        <taxon>PACMAD clade</taxon>
        <taxon>Panicoideae</taxon>
        <taxon>Panicodae</taxon>
        <taxon>Paniceae</taxon>
        <taxon>Panicinae</taxon>
        <taxon>Panicum</taxon>
        <taxon>Panicum sect. Hiantes</taxon>
    </lineage>
</organism>
<keyword evidence="2" id="KW-1185">Reference proteome</keyword>
<sequence length="116" mass="13078">MAETRSVASLSGGAPCPAVAAAAAGKKTTKRAFDDQETDTLAPVEDRRYLDKKLKSNCWEAADVEWLEEMREEDRARSIRMQAMRSMQAKLLREADECLRQLAAKAALRHKHQLYL</sequence>
<accession>A0A8T0VLC6</accession>
<evidence type="ECO:0000313" key="1">
    <source>
        <dbReference type="EMBL" id="KAG2632519.1"/>
    </source>
</evidence>
<dbReference type="EMBL" id="CM029040">
    <property type="protein sequence ID" value="KAG2632519.1"/>
    <property type="molecule type" value="Genomic_DNA"/>
</dbReference>